<dbReference type="PROSITE" id="PS00287">
    <property type="entry name" value="CYSTATIN"/>
    <property type="match status" value="1"/>
</dbReference>
<reference evidence="6" key="1">
    <citation type="submission" date="2025-08" db="UniProtKB">
        <authorList>
            <consortium name="RefSeq"/>
        </authorList>
    </citation>
    <scope>IDENTIFICATION</scope>
    <source>
        <strain evidence="6">Wakin</strain>
        <tissue evidence="6">Muscle</tissue>
    </source>
</reference>
<evidence type="ECO:0000259" key="4">
    <source>
        <dbReference type="SMART" id="SM00043"/>
    </source>
</evidence>
<dbReference type="InterPro" id="IPR000010">
    <property type="entry name" value="Cystatin_dom"/>
</dbReference>
<dbReference type="Pfam" id="PF00031">
    <property type="entry name" value="Cystatin"/>
    <property type="match status" value="1"/>
</dbReference>
<evidence type="ECO:0000313" key="6">
    <source>
        <dbReference type="RefSeq" id="XP_026134115.1"/>
    </source>
</evidence>
<feature type="chain" id="PRO_5028207506" evidence="3">
    <location>
        <begin position="18"/>
        <end position="129"/>
    </location>
</feature>
<evidence type="ECO:0000256" key="1">
    <source>
        <dbReference type="ARBA" id="ARBA00009403"/>
    </source>
</evidence>
<sequence>MYFKIIVSFLAVTLAVASDGIPGGPIAADINDKGVQDALQFAVTQYNSESNDAYVRQVTEVIDVQQQVVSGLKYIFTVKMGRTTCRKGVVGTQCPIHEDPSVAQVTQCKITVWSQPWLDSIKVLENTCK</sequence>
<dbReference type="Proteomes" id="UP000515129">
    <property type="component" value="Chromosome 13"/>
</dbReference>
<feature type="domain" description="Cystatin" evidence="4">
    <location>
        <begin position="20"/>
        <end position="129"/>
    </location>
</feature>
<organism evidence="5 6">
    <name type="scientific">Carassius auratus</name>
    <name type="common">Goldfish</name>
    <dbReference type="NCBI Taxonomy" id="7957"/>
    <lineage>
        <taxon>Eukaryota</taxon>
        <taxon>Metazoa</taxon>
        <taxon>Chordata</taxon>
        <taxon>Craniata</taxon>
        <taxon>Vertebrata</taxon>
        <taxon>Euteleostomi</taxon>
        <taxon>Actinopterygii</taxon>
        <taxon>Neopterygii</taxon>
        <taxon>Teleostei</taxon>
        <taxon>Ostariophysi</taxon>
        <taxon>Cypriniformes</taxon>
        <taxon>Cyprinidae</taxon>
        <taxon>Cyprininae</taxon>
        <taxon>Carassius</taxon>
    </lineage>
</organism>
<dbReference type="InterPro" id="IPR046350">
    <property type="entry name" value="Cystatin_sf"/>
</dbReference>
<evidence type="ECO:0000313" key="5">
    <source>
        <dbReference type="Proteomes" id="UP000515129"/>
    </source>
</evidence>
<dbReference type="GeneID" id="113112610"/>
<dbReference type="InterPro" id="IPR018073">
    <property type="entry name" value="Prot_inh_cystat_CS"/>
</dbReference>
<dbReference type="GO" id="GO:0004869">
    <property type="term" value="F:cysteine-type endopeptidase inhibitor activity"/>
    <property type="evidence" value="ECO:0007669"/>
    <property type="project" value="InterPro"/>
</dbReference>
<dbReference type="CDD" id="cd00042">
    <property type="entry name" value="CY"/>
    <property type="match status" value="1"/>
</dbReference>
<evidence type="ECO:0000256" key="2">
    <source>
        <dbReference type="ARBA" id="ARBA00023157"/>
    </source>
</evidence>
<accession>A0A6P6QP77</accession>
<dbReference type="KEGG" id="caua:113112610"/>
<dbReference type="Gene3D" id="3.10.450.10">
    <property type="match status" value="1"/>
</dbReference>
<dbReference type="PANTHER" id="PTHR46186">
    <property type="entry name" value="CYSTATIN"/>
    <property type="match status" value="1"/>
</dbReference>
<dbReference type="OrthoDB" id="1908104at2759"/>
<comment type="similarity">
    <text evidence="1">Belongs to the cystatin family.</text>
</comment>
<dbReference type="GO" id="GO:0031982">
    <property type="term" value="C:vesicle"/>
    <property type="evidence" value="ECO:0007669"/>
    <property type="project" value="TreeGrafter"/>
</dbReference>
<evidence type="ECO:0000256" key="3">
    <source>
        <dbReference type="SAM" id="SignalP"/>
    </source>
</evidence>
<dbReference type="SMART" id="SM00043">
    <property type="entry name" value="CY"/>
    <property type="match status" value="1"/>
</dbReference>
<dbReference type="FunFam" id="3.10.450.10:FF:000004">
    <property type="entry name" value="Cystatin C"/>
    <property type="match status" value="1"/>
</dbReference>
<dbReference type="GO" id="GO:0005615">
    <property type="term" value="C:extracellular space"/>
    <property type="evidence" value="ECO:0007669"/>
    <property type="project" value="TreeGrafter"/>
</dbReference>
<keyword evidence="3" id="KW-0732">Signal</keyword>
<dbReference type="PANTHER" id="PTHR46186:SF12">
    <property type="entry name" value="CYSTATIN C (AMYLOID ANGIOPATHY AND CEREBRAL HEMORRHAGE)-RELATED"/>
    <property type="match status" value="1"/>
</dbReference>
<dbReference type="AlphaFoldDB" id="A0A6P6QP77"/>
<keyword evidence="2" id="KW-1015">Disulfide bond</keyword>
<name>A0A6P6QP77_CARAU</name>
<dbReference type="RefSeq" id="XP_026134115.1">
    <property type="nucleotide sequence ID" value="XM_026278330.1"/>
</dbReference>
<dbReference type="GO" id="GO:0005737">
    <property type="term" value="C:cytoplasm"/>
    <property type="evidence" value="ECO:0007669"/>
    <property type="project" value="TreeGrafter"/>
</dbReference>
<dbReference type="SUPFAM" id="SSF54403">
    <property type="entry name" value="Cystatin/monellin"/>
    <property type="match status" value="1"/>
</dbReference>
<gene>
    <name evidence="6" type="primary">LOC113112610</name>
</gene>
<keyword evidence="5" id="KW-1185">Reference proteome</keyword>
<proteinExistence type="inferred from homology"/>
<feature type="signal peptide" evidence="3">
    <location>
        <begin position="1"/>
        <end position="17"/>
    </location>
</feature>
<protein>
    <submittedName>
        <fullName evidence="6">Cystatin-like</fullName>
    </submittedName>
</protein>